<comment type="caution">
    <text evidence="2">The sequence shown here is derived from an EMBL/GenBank/DDBJ whole genome shotgun (WGS) entry which is preliminary data.</text>
</comment>
<reference evidence="2" key="1">
    <citation type="submission" date="2018-03" db="EMBL/GenBank/DDBJ databases">
        <authorList>
            <person name="Guldener U."/>
        </authorList>
    </citation>
    <scope>NUCLEOTIDE SEQUENCE</scope>
</reference>
<sequence length="278" mass="31824">MSASTERIIEWREGVELSNRLRVVWVDTEAAISELVYMLDCYRRDIPAIFINIEGVNLSHNGTISIMQIYDAVEHVAYLIDVLTLGEKCFTTPAKHNRTLKDILENKNIKKVFFDVRDSSHALYTHYDIALEGIHDIQLMELATRSYCRAYVKDLSTCIGRDAPISKADMLSWINIKGKGLELLAVEMGGLLKVFNQRPIPQDTIQYCAQNVQLLSRLYAHYRSKLTPVWKERMISASKDRVRQSQLANFNGQGIYMVMAPDGWHEIEECPGALVKFH</sequence>
<dbReference type="Proteomes" id="UP001187734">
    <property type="component" value="Unassembled WGS sequence"/>
</dbReference>
<evidence type="ECO:0000313" key="3">
    <source>
        <dbReference type="Proteomes" id="UP001187734"/>
    </source>
</evidence>
<dbReference type="GO" id="GO:0008408">
    <property type="term" value="F:3'-5' exonuclease activity"/>
    <property type="evidence" value="ECO:0007669"/>
    <property type="project" value="InterPro"/>
</dbReference>
<dbReference type="GO" id="GO:0003676">
    <property type="term" value="F:nucleic acid binding"/>
    <property type="evidence" value="ECO:0007669"/>
    <property type="project" value="InterPro"/>
</dbReference>
<evidence type="ECO:0000313" key="2">
    <source>
        <dbReference type="EMBL" id="SPJ72639.1"/>
    </source>
</evidence>
<feature type="domain" description="3'-5' exonuclease" evidence="1">
    <location>
        <begin position="24"/>
        <end position="226"/>
    </location>
</feature>
<dbReference type="PANTHER" id="PTHR43040:SF1">
    <property type="entry name" value="RIBONUCLEASE D"/>
    <property type="match status" value="1"/>
</dbReference>
<proteinExistence type="predicted"/>
<dbReference type="GO" id="GO:0006139">
    <property type="term" value="P:nucleobase-containing compound metabolic process"/>
    <property type="evidence" value="ECO:0007669"/>
    <property type="project" value="InterPro"/>
</dbReference>
<evidence type="ECO:0000259" key="1">
    <source>
        <dbReference type="Pfam" id="PF01612"/>
    </source>
</evidence>
<protein>
    <recommendedName>
        <fullName evidence="1">3'-5' exonuclease domain-containing protein</fullName>
    </recommendedName>
</protein>
<keyword evidence="3" id="KW-1185">Reference proteome</keyword>
<dbReference type="InterPro" id="IPR002562">
    <property type="entry name" value="3'-5'_exonuclease_dom"/>
</dbReference>
<accession>A0AAE8M1X3</accession>
<dbReference type="Pfam" id="PF01612">
    <property type="entry name" value="DNA_pol_A_exo1"/>
    <property type="match status" value="1"/>
</dbReference>
<dbReference type="EMBL" id="ONZP01000070">
    <property type="protein sequence ID" value="SPJ72639.1"/>
    <property type="molecule type" value="Genomic_DNA"/>
</dbReference>
<organism evidence="2 3">
    <name type="scientific">Fusarium torulosum</name>
    <dbReference type="NCBI Taxonomy" id="33205"/>
    <lineage>
        <taxon>Eukaryota</taxon>
        <taxon>Fungi</taxon>
        <taxon>Dikarya</taxon>
        <taxon>Ascomycota</taxon>
        <taxon>Pezizomycotina</taxon>
        <taxon>Sordariomycetes</taxon>
        <taxon>Hypocreomycetidae</taxon>
        <taxon>Hypocreales</taxon>
        <taxon>Nectriaceae</taxon>
        <taxon>Fusarium</taxon>
    </lineage>
</organism>
<dbReference type="AlphaFoldDB" id="A0AAE8M1X3"/>
<dbReference type="InterPro" id="IPR012337">
    <property type="entry name" value="RNaseH-like_sf"/>
</dbReference>
<dbReference type="PANTHER" id="PTHR43040">
    <property type="entry name" value="RIBONUCLEASE D"/>
    <property type="match status" value="1"/>
</dbReference>
<dbReference type="Gene3D" id="3.30.420.10">
    <property type="entry name" value="Ribonuclease H-like superfamily/Ribonuclease H"/>
    <property type="match status" value="1"/>
</dbReference>
<dbReference type="SUPFAM" id="SSF53098">
    <property type="entry name" value="Ribonuclease H-like"/>
    <property type="match status" value="1"/>
</dbReference>
<gene>
    <name evidence="2" type="ORF">FTOL_02368</name>
</gene>
<dbReference type="InterPro" id="IPR036397">
    <property type="entry name" value="RNaseH_sf"/>
</dbReference>
<name>A0AAE8M1X3_9HYPO</name>